<organism evidence="1">
    <name type="scientific">hydrothermal vent metagenome</name>
    <dbReference type="NCBI Taxonomy" id="652676"/>
    <lineage>
        <taxon>unclassified sequences</taxon>
        <taxon>metagenomes</taxon>
        <taxon>ecological metagenomes</taxon>
    </lineage>
</organism>
<protein>
    <submittedName>
        <fullName evidence="1">Uncharacterized protein</fullName>
    </submittedName>
</protein>
<accession>A0A3B0ZPR0</accession>
<evidence type="ECO:0000313" key="1">
    <source>
        <dbReference type="EMBL" id="VAW89337.1"/>
    </source>
</evidence>
<dbReference type="EMBL" id="UOFP01000265">
    <property type="protein sequence ID" value="VAW89337.1"/>
    <property type="molecule type" value="Genomic_DNA"/>
</dbReference>
<sequence>MAETVEELTVEYKEGDLVTVKELDKQVLTKGAWATIIYRYQDWDGRKEEYSKDRYTIRRYQKRNGEYNQKSKFNISSSDQAKSIIEALQKWTDG</sequence>
<reference evidence="1" key="1">
    <citation type="submission" date="2018-06" db="EMBL/GenBank/DDBJ databases">
        <authorList>
            <person name="Zhirakovskaya E."/>
        </authorList>
    </citation>
    <scope>NUCLEOTIDE SEQUENCE</scope>
</reference>
<dbReference type="AlphaFoldDB" id="A0A3B0ZPR0"/>
<proteinExistence type="predicted"/>
<name>A0A3B0ZPR0_9ZZZZ</name>
<gene>
    <name evidence="1" type="ORF">MNBD_GAMMA18-1068</name>
</gene>